<proteinExistence type="predicted"/>
<evidence type="ECO:0000313" key="1">
    <source>
        <dbReference type="EMBL" id="JAH51821.1"/>
    </source>
</evidence>
<dbReference type="EMBL" id="GBXM01056756">
    <property type="protein sequence ID" value="JAH51821.1"/>
    <property type="molecule type" value="Transcribed_RNA"/>
</dbReference>
<organism evidence="1">
    <name type="scientific">Anguilla anguilla</name>
    <name type="common">European freshwater eel</name>
    <name type="synonym">Muraena anguilla</name>
    <dbReference type="NCBI Taxonomy" id="7936"/>
    <lineage>
        <taxon>Eukaryota</taxon>
        <taxon>Metazoa</taxon>
        <taxon>Chordata</taxon>
        <taxon>Craniata</taxon>
        <taxon>Vertebrata</taxon>
        <taxon>Euteleostomi</taxon>
        <taxon>Actinopterygii</taxon>
        <taxon>Neopterygii</taxon>
        <taxon>Teleostei</taxon>
        <taxon>Anguilliformes</taxon>
        <taxon>Anguillidae</taxon>
        <taxon>Anguilla</taxon>
    </lineage>
</organism>
<sequence length="53" mass="5772">MSVPHLHSSLCLNIQHIYALETADVNSNACHCMTLSLVHTQSTLVMCSETGDN</sequence>
<protein>
    <submittedName>
        <fullName evidence="1">Uncharacterized protein</fullName>
    </submittedName>
</protein>
<dbReference type="AlphaFoldDB" id="A0A0E9TE23"/>
<name>A0A0E9TE23_ANGAN</name>
<accession>A0A0E9TE23</accession>
<reference evidence="1" key="1">
    <citation type="submission" date="2014-11" db="EMBL/GenBank/DDBJ databases">
        <authorList>
            <person name="Amaro Gonzalez C."/>
        </authorList>
    </citation>
    <scope>NUCLEOTIDE SEQUENCE</scope>
</reference>
<reference evidence="1" key="2">
    <citation type="journal article" date="2015" name="Fish Shellfish Immunol.">
        <title>Early steps in the European eel (Anguilla anguilla)-Vibrio vulnificus interaction in the gills: Role of the RtxA13 toxin.</title>
        <authorList>
            <person name="Callol A."/>
            <person name="Pajuelo D."/>
            <person name="Ebbesson L."/>
            <person name="Teles M."/>
            <person name="MacKenzie S."/>
            <person name="Amaro C."/>
        </authorList>
    </citation>
    <scope>NUCLEOTIDE SEQUENCE</scope>
</reference>